<dbReference type="InterPro" id="IPR001260">
    <property type="entry name" value="Coprogen_oxidase_aer"/>
</dbReference>
<comment type="catalytic activity">
    <reaction evidence="7">
        <text>coproporphyrinogen III + O2 + 2 H(+) = protoporphyrinogen IX + 2 CO2 + 2 H2O</text>
        <dbReference type="Rhea" id="RHEA:18257"/>
        <dbReference type="ChEBI" id="CHEBI:15377"/>
        <dbReference type="ChEBI" id="CHEBI:15378"/>
        <dbReference type="ChEBI" id="CHEBI:15379"/>
        <dbReference type="ChEBI" id="CHEBI:16526"/>
        <dbReference type="ChEBI" id="CHEBI:57307"/>
        <dbReference type="ChEBI" id="CHEBI:57309"/>
        <dbReference type="EC" id="1.3.3.3"/>
    </reaction>
</comment>
<keyword evidence="7" id="KW-0963">Cytoplasm</keyword>
<comment type="subcellular location">
    <subcellularLocation>
        <location evidence="7">Cytoplasm</location>
    </subcellularLocation>
</comment>
<dbReference type="EMBL" id="CP023344">
    <property type="protein sequence ID" value="ATC65064.1"/>
    <property type="molecule type" value="Genomic_DNA"/>
</dbReference>
<keyword evidence="9" id="KW-1185">Reference proteome</keyword>
<dbReference type="Gene3D" id="3.40.1500.10">
    <property type="entry name" value="Coproporphyrinogen III oxidase, aerobic"/>
    <property type="match status" value="1"/>
</dbReference>
<dbReference type="PANTHER" id="PTHR10755:SF0">
    <property type="entry name" value="OXYGEN-DEPENDENT COPROPORPHYRINOGEN-III OXIDASE, MITOCHONDRIAL"/>
    <property type="match status" value="1"/>
</dbReference>
<keyword evidence="4 7" id="KW-0560">Oxidoreductase</keyword>
<feature type="site" description="Important for dimerization" evidence="7">
    <location>
        <position position="211"/>
    </location>
</feature>
<feature type="region of interest" description="Important for dimerization" evidence="7">
    <location>
        <begin position="276"/>
        <end position="311"/>
    </location>
</feature>
<dbReference type="HAMAP" id="MF_00333">
    <property type="entry name" value="Coprogen_oxidas"/>
    <property type="match status" value="1"/>
</dbReference>
<dbReference type="PRINTS" id="PR00073">
    <property type="entry name" value="COPRGNOXDASE"/>
</dbReference>
<keyword evidence="5 7" id="KW-0350">Heme biosynthesis</keyword>
<gene>
    <name evidence="7" type="primary">hemF</name>
    <name evidence="8" type="ORF">CMV30_14455</name>
</gene>
<accession>A0A290Q975</accession>
<reference evidence="8 9" key="1">
    <citation type="submission" date="2017-09" db="EMBL/GenBank/DDBJ databases">
        <title>Complete genome sequence of Verrucomicrobial strain HZ-65, isolated from freshwater.</title>
        <authorList>
            <person name="Choi A."/>
        </authorList>
    </citation>
    <scope>NUCLEOTIDE SEQUENCE [LARGE SCALE GENOMIC DNA]</scope>
    <source>
        <strain evidence="8 9">HZ-65</strain>
    </source>
</reference>
<dbReference type="InterPro" id="IPR036406">
    <property type="entry name" value="Coprogen_oxidase_aer_sf"/>
</dbReference>
<protein>
    <recommendedName>
        <fullName evidence="7">Oxygen-dependent coproporphyrinogen-III oxidase</fullName>
        <shortName evidence="7">CPO</shortName>
        <shortName evidence="7">Coprogen oxidase</shortName>
        <shortName evidence="7">Coproporphyrinogenase</shortName>
        <ecNumber evidence="7">1.3.3.3</ecNumber>
    </recommendedName>
</protein>
<dbReference type="GO" id="GO:0042803">
    <property type="term" value="F:protein homodimerization activity"/>
    <property type="evidence" value="ECO:0007669"/>
    <property type="project" value="UniProtKB-UniRule"/>
</dbReference>
<evidence type="ECO:0000256" key="2">
    <source>
        <dbReference type="ARBA" id="ARBA00010644"/>
    </source>
</evidence>
<dbReference type="OrthoDB" id="9777553at2"/>
<dbReference type="PROSITE" id="PS01021">
    <property type="entry name" value="COPROGEN_OXIDASE"/>
    <property type="match status" value="1"/>
</dbReference>
<dbReference type="PIRSF" id="PIRSF000166">
    <property type="entry name" value="Coproporphyri_ox"/>
    <property type="match status" value="1"/>
</dbReference>
<evidence type="ECO:0000256" key="3">
    <source>
        <dbReference type="ARBA" id="ARBA00011738"/>
    </source>
</evidence>
<evidence type="ECO:0000313" key="8">
    <source>
        <dbReference type="EMBL" id="ATC65064.1"/>
    </source>
</evidence>
<dbReference type="KEGG" id="vbh:CMV30_14455"/>
<dbReference type="GO" id="GO:0004109">
    <property type="term" value="F:coproporphyrinogen oxidase activity"/>
    <property type="evidence" value="ECO:0007669"/>
    <property type="project" value="UniProtKB-UniRule"/>
</dbReference>
<dbReference type="GO" id="GO:0046872">
    <property type="term" value="F:metal ion binding"/>
    <property type="evidence" value="ECO:0007669"/>
    <property type="project" value="UniProtKB-KW"/>
</dbReference>
<feature type="binding site" evidence="7">
    <location>
        <position position="181"/>
    </location>
    <ligand>
        <name>a divalent metal cation</name>
        <dbReference type="ChEBI" id="CHEBI:60240"/>
    </ligand>
</feature>
<evidence type="ECO:0000256" key="5">
    <source>
        <dbReference type="ARBA" id="ARBA00023133"/>
    </source>
</evidence>
<evidence type="ECO:0000256" key="4">
    <source>
        <dbReference type="ARBA" id="ARBA00023002"/>
    </source>
</evidence>
<feature type="binding site" evidence="7">
    <location>
        <position position="107"/>
    </location>
    <ligand>
        <name>a divalent metal cation</name>
        <dbReference type="ChEBI" id="CHEBI:60240"/>
    </ligand>
</feature>
<dbReference type="EC" id="1.3.3.3" evidence="7"/>
<keyword evidence="7" id="KW-0479">Metal-binding</keyword>
<dbReference type="PANTHER" id="PTHR10755">
    <property type="entry name" value="COPROPORPHYRINOGEN III OXIDASE, MITOCHONDRIAL"/>
    <property type="match status" value="1"/>
</dbReference>
<evidence type="ECO:0000256" key="1">
    <source>
        <dbReference type="ARBA" id="ARBA00005168"/>
    </source>
</evidence>
<proteinExistence type="inferred from homology"/>
<keyword evidence="6 7" id="KW-0627">Porphyrin biosynthesis</keyword>
<dbReference type="RefSeq" id="WP_096056695.1">
    <property type="nucleotide sequence ID" value="NZ_CP023344.1"/>
</dbReference>
<dbReference type="AlphaFoldDB" id="A0A290Q975"/>
<dbReference type="InterPro" id="IPR018375">
    <property type="entry name" value="Coprogen_oxidase_CS"/>
</dbReference>
<evidence type="ECO:0000313" key="9">
    <source>
        <dbReference type="Proteomes" id="UP000217265"/>
    </source>
</evidence>
<dbReference type="Pfam" id="PF01218">
    <property type="entry name" value="Coprogen_oxidas"/>
    <property type="match status" value="1"/>
</dbReference>
<evidence type="ECO:0000256" key="6">
    <source>
        <dbReference type="ARBA" id="ARBA00023244"/>
    </source>
</evidence>
<comment type="subunit">
    <text evidence="3 7">Homodimer.</text>
</comment>
<comment type="pathway">
    <text evidence="1 7">Porphyrin-containing compound metabolism; protoporphyrin-IX biosynthesis; protoporphyrinogen-IX from coproporphyrinogen-III (O2 route): step 1/1.</text>
</comment>
<feature type="binding site" evidence="7">
    <location>
        <position position="103"/>
    </location>
    <ligand>
        <name>substrate</name>
    </ligand>
</feature>
<dbReference type="UniPathway" id="UPA00251">
    <property type="reaction ID" value="UER00322"/>
</dbReference>
<comment type="similarity">
    <text evidence="2 7">Belongs to the aerobic coproporphyrinogen-III oxidase family.</text>
</comment>
<feature type="active site" description="Proton donor" evidence="7">
    <location>
        <position position="117"/>
    </location>
</feature>
<dbReference type="GO" id="GO:0005737">
    <property type="term" value="C:cytoplasm"/>
    <property type="evidence" value="ECO:0007669"/>
    <property type="project" value="UniProtKB-SubCell"/>
</dbReference>
<feature type="binding site" evidence="7">
    <location>
        <position position="211"/>
    </location>
    <ligand>
        <name>a divalent metal cation</name>
        <dbReference type="ChEBI" id="CHEBI:60240"/>
    </ligand>
</feature>
<evidence type="ECO:0000256" key="7">
    <source>
        <dbReference type="HAMAP-Rule" id="MF_00333"/>
    </source>
</evidence>
<comment type="function">
    <text evidence="7">Involved in the heme biosynthesis. Catalyzes the aerobic oxidative decarboxylation of propionate groups of rings A and B of coproporphyrinogen-III to yield the vinyl groups in protoporphyrinogen-IX.</text>
</comment>
<organism evidence="8 9">
    <name type="scientific">Nibricoccus aquaticus</name>
    <dbReference type="NCBI Taxonomy" id="2576891"/>
    <lineage>
        <taxon>Bacteria</taxon>
        <taxon>Pseudomonadati</taxon>
        <taxon>Verrucomicrobiota</taxon>
        <taxon>Opitutia</taxon>
        <taxon>Opitutales</taxon>
        <taxon>Opitutaceae</taxon>
        <taxon>Nibricoccus</taxon>
    </lineage>
</organism>
<dbReference type="NCBIfam" id="NF003727">
    <property type="entry name" value="PRK05330.1"/>
    <property type="match status" value="1"/>
</dbReference>
<comment type="cofactor">
    <cofactor evidence="7">
        <name>a divalent metal cation</name>
        <dbReference type="ChEBI" id="CHEBI:60240"/>
    </cofactor>
</comment>
<dbReference type="SUPFAM" id="SSF102886">
    <property type="entry name" value="Coproporphyrinogen III oxidase"/>
    <property type="match status" value="1"/>
</dbReference>
<feature type="binding site" evidence="7">
    <location>
        <begin position="294"/>
        <end position="296"/>
    </location>
    <ligand>
        <name>substrate</name>
    </ligand>
</feature>
<feature type="binding site" evidence="7">
    <location>
        <begin position="119"/>
        <end position="121"/>
    </location>
    <ligand>
        <name>substrate</name>
    </ligand>
</feature>
<dbReference type="GO" id="GO:0006782">
    <property type="term" value="P:protoporphyrinogen IX biosynthetic process"/>
    <property type="evidence" value="ECO:0007669"/>
    <property type="project" value="UniProtKB-UniRule"/>
</dbReference>
<sequence length="338" mass="37634">MPDVPAPNSAAAPDLAAVKTYLLGLQDNICRELAAEDGSADFITDTWTRPEGGGGRTRILTEGAVFEKAGVAFSHVTGDKLPPSATAHRPELAGKKWEALGVSLVIHPKNPHVPTSHANVRFFCAHNSVSALPTPASASDHSTFNLQPSTQTGAPAPVWWFGGGFDLTPYYGYEDDCAHWHRTARDAVAPFGETLHPRFKKWCDDYFYLKHRAEPRGIGGLFFDDFNELGFDRSFALMRAVGDAFIPAYRPIVAKRKSTAYSDRERQWQLYRRGRYVEFNLVWDRGTHFGLQSGGRTESILMSLPPLVRWDYNHQPAPGSPEARLHEVFLKPRDWAGN</sequence>
<feature type="binding site" evidence="7">
    <location>
        <position position="117"/>
    </location>
    <ligand>
        <name>a divalent metal cation</name>
        <dbReference type="ChEBI" id="CHEBI:60240"/>
    </ligand>
</feature>
<dbReference type="Proteomes" id="UP000217265">
    <property type="component" value="Chromosome"/>
</dbReference>
<name>A0A290Q975_9BACT</name>